<dbReference type="InterPro" id="IPR015943">
    <property type="entry name" value="WD40/YVTN_repeat-like_dom_sf"/>
</dbReference>
<comment type="caution">
    <text evidence="1">The sequence shown here is derived from an EMBL/GenBank/DDBJ whole genome shotgun (WGS) entry which is preliminary data.</text>
</comment>
<sequence length="567" mass="63868">MTDYYEPINIFRQCAISVKKRGQEHGLDVATRRVASWQRSAKLNSPTLRKVSDDYFLTKKVKSDYWQVSDMDLSATAFSSVGNLVMVTSNKDQDNVKLYTYAEDPNSMRQLQTITVPGAPITTATLLPAAEFNPTAYVPDHEQLLLTGHRDGIVNLISTSFTKGESRIVKRYNHRKHLVSMANEVMNIDTKHKDEIEQLLANHKQKNNSARAMPVRSIKPWNGMGFVSLINDSLFVFTLNNTKTPQYLNSFPGIQSFAIQTHSNPYLLGLTGTHFGANNIALLDLKKTLYIPDPVIDKEYRKSSSRSVSSDCTWISSCYLAQALGKEVNIWDVRRTDGKPKAKILPNKGVVEHLSYHYETDTLFSSDDQGNIIAWDLTNLDRLEYCGLVHGLDAVKYNMNLPINDSNYSQCGNVVVNGNNNSACTYRKQARKIVVNQRAGTLFSYCDHELGLHRLFSAPVEISLQLSDTETINYESEEEEVMIHVDKLHDNSHENSSILHSDSTTLHSRDFDSYSDNESANTTDNDNELAYMDTFKRPVPAFLDEKVAAYNNPVLSSSSSTLAYGYF</sequence>
<dbReference type="InterPro" id="IPR036322">
    <property type="entry name" value="WD40_repeat_dom_sf"/>
</dbReference>
<proteinExistence type="predicted"/>
<gene>
    <name evidence="1" type="ORF">AO440_003349</name>
</gene>
<dbReference type="EMBL" id="LLZZ01000172">
    <property type="protein sequence ID" value="KTA96562.1"/>
    <property type="molecule type" value="Genomic_DNA"/>
</dbReference>
<protein>
    <submittedName>
        <fullName evidence="1">Protein DSE1</fullName>
    </submittedName>
</protein>
<dbReference type="VEuPathDB" id="FungiDB:B1J91_K02277g"/>
<reference evidence="1 2" key="1">
    <citation type="submission" date="2015-10" db="EMBL/GenBank/DDBJ databases">
        <title>Draft genomes sequences of Candida glabrata isolates 1A, 1B, 2A, 2B, 3A and 3B.</title>
        <authorList>
            <person name="Haavelsrud O.E."/>
            <person name="Gaustad P."/>
        </authorList>
    </citation>
    <scope>NUCLEOTIDE SEQUENCE [LARGE SCALE GENOMIC DNA]</scope>
    <source>
        <strain evidence="1">910700640</strain>
    </source>
</reference>
<accession>A0A0W0CJX8</accession>
<dbReference type="GO" id="GO:0031683">
    <property type="term" value="F:G-protein beta/gamma-subunit complex binding"/>
    <property type="evidence" value="ECO:0007669"/>
    <property type="project" value="EnsemblFungi"/>
</dbReference>
<dbReference type="AlphaFoldDB" id="A0A0W0CJX8"/>
<dbReference type="Proteomes" id="UP000054886">
    <property type="component" value="Unassembled WGS sequence"/>
</dbReference>
<dbReference type="Gene3D" id="2.130.10.10">
    <property type="entry name" value="YVTN repeat-like/Quinoprotein amine dehydrogenase"/>
    <property type="match status" value="1"/>
</dbReference>
<dbReference type="GO" id="GO:0000920">
    <property type="term" value="P:septum digestion after cytokinesis"/>
    <property type="evidence" value="ECO:0007669"/>
    <property type="project" value="EnsemblFungi"/>
</dbReference>
<dbReference type="GO" id="GO:0010969">
    <property type="term" value="P:regulation of pheromone-dependent signal transduction involved in conjugation with cellular fusion"/>
    <property type="evidence" value="ECO:0007669"/>
    <property type="project" value="EnsemblFungi"/>
</dbReference>
<dbReference type="GO" id="GO:0001403">
    <property type="term" value="P:invasive growth in response to glucose limitation"/>
    <property type="evidence" value="ECO:0007669"/>
    <property type="project" value="EnsemblFungi"/>
</dbReference>
<dbReference type="SUPFAM" id="SSF50978">
    <property type="entry name" value="WD40 repeat-like"/>
    <property type="match status" value="1"/>
</dbReference>
<dbReference type="VEuPathDB" id="FungiDB:GVI51_K02123"/>
<dbReference type="VEuPathDB" id="FungiDB:GWK60_K02123"/>
<dbReference type="VEuPathDB" id="FungiDB:CAGL0K02277g"/>
<organism evidence="1 2">
    <name type="scientific">Candida glabrata</name>
    <name type="common">Yeast</name>
    <name type="synonym">Torulopsis glabrata</name>
    <dbReference type="NCBI Taxonomy" id="5478"/>
    <lineage>
        <taxon>Eukaryota</taxon>
        <taxon>Fungi</taxon>
        <taxon>Dikarya</taxon>
        <taxon>Ascomycota</taxon>
        <taxon>Saccharomycotina</taxon>
        <taxon>Saccharomycetes</taxon>
        <taxon>Saccharomycetales</taxon>
        <taxon>Saccharomycetaceae</taxon>
        <taxon>Nakaseomyces</taxon>
    </lineage>
</organism>
<evidence type="ECO:0000313" key="1">
    <source>
        <dbReference type="EMBL" id="KTA96562.1"/>
    </source>
</evidence>
<name>A0A0W0CJX8_CANGB</name>
<evidence type="ECO:0000313" key="2">
    <source>
        <dbReference type="Proteomes" id="UP000054886"/>
    </source>
</evidence>